<evidence type="ECO:0000313" key="1">
    <source>
        <dbReference type="EMBL" id="KAA1129340.1"/>
    </source>
</evidence>
<dbReference type="Proteomes" id="UP000325313">
    <property type="component" value="Unassembled WGS sequence"/>
</dbReference>
<protein>
    <submittedName>
        <fullName evidence="1">Uncharacterized protein</fullName>
    </submittedName>
</protein>
<reference evidence="1 2" key="1">
    <citation type="submission" date="2019-05" db="EMBL/GenBank/DDBJ databases">
        <title>Emergence of the Ug99 lineage of the wheat stem rust pathogen through somatic hybridization.</title>
        <authorList>
            <person name="Li F."/>
            <person name="Upadhyaya N.M."/>
            <person name="Sperschneider J."/>
            <person name="Matny O."/>
            <person name="Nguyen-Phuc H."/>
            <person name="Mago R."/>
            <person name="Raley C."/>
            <person name="Miller M.E."/>
            <person name="Silverstein K.A.T."/>
            <person name="Henningsen E."/>
            <person name="Hirsch C.D."/>
            <person name="Visser B."/>
            <person name="Pretorius Z.A."/>
            <person name="Steffenson B.J."/>
            <person name="Schwessinger B."/>
            <person name="Dodds P.N."/>
            <person name="Figueroa M."/>
        </authorList>
    </citation>
    <scope>NUCLEOTIDE SEQUENCE [LARGE SCALE GENOMIC DNA]</scope>
    <source>
        <strain evidence="1 2">Ug99</strain>
    </source>
</reference>
<dbReference type="EMBL" id="VDEP01000137">
    <property type="protein sequence ID" value="KAA1129340.1"/>
    <property type="molecule type" value="Genomic_DNA"/>
</dbReference>
<evidence type="ECO:0000313" key="2">
    <source>
        <dbReference type="Proteomes" id="UP000325313"/>
    </source>
</evidence>
<accession>A0A5B0RTY8</accession>
<sequence>MLKELFNNRLDSLSFNNQCPSSSNSLRLGDSSAVFVPPSLYTSFLYLSPSVHPIDCLLHSARLEKNPLIAFTGSGQCCFDLNPKSLLPPNLK</sequence>
<dbReference type="AlphaFoldDB" id="A0A5B0RTY8"/>
<organism evidence="1 2">
    <name type="scientific">Puccinia graminis f. sp. tritici</name>
    <dbReference type="NCBI Taxonomy" id="56615"/>
    <lineage>
        <taxon>Eukaryota</taxon>
        <taxon>Fungi</taxon>
        <taxon>Dikarya</taxon>
        <taxon>Basidiomycota</taxon>
        <taxon>Pucciniomycotina</taxon>
        <taxon>Pucciniomycetes</taxon>
        <taxon>Pucciniales</taxon>
        <taxon>Pucciniaceae</taxon>
        <taxon>Puccinia</taxon>
    </lineage>
</organism>
<name>A0A5B0RTY8_PUCGR</name>
<gene>
    <name evidence="1" type="ORF">PGTUg99_028405</name>
</gene>
<comment type="caution">
    <text evidence="1">The sequence shown here is derived from an EMBL/GenBank/DDBJ whole genome shotgun (WGS) entry which is preliminary data.</text>
</comment>
<proteinExistence type="predicted"/>